<gene>
    <name evidence="1" type="primary">ORF5214</name>
</gene>
<feature type="non-terminal residue" evidence="1">
    <location>
        <position position="1"/>
    </location>
</feature>
<sequence>SLPLFSERRGLFLQSVNFRGNKFASKLAAADVKKLLHKLICSILEKIRHKKHVVGCCE</sequence>
<organism evidence="1">
    <name type="scientific">Arion vulgaris</name>
    <dbReference type="NCBI Taxonomy" id="1028688"/>
    <lineage>
        <taxon>Eukaryota</taxon>
        <taxon>Metazoa</taxon>
        <taxon>Spiralia</taxon>
        <taxon>Lophotrochozoa</taxon>
        <taxon>Mollusca</taxon>
        <taxon>Gastropoda</taxon>
        <taxon>Heterobranchia</taxon>
        <taxon>Euthyneura</taxon>
        <taxon>Panpulmonata</taxon>
        <taxon>Eupulmonata</taxon>
        <taxon>Stylommatophora</taxon>
        <taxon>Helicina</taxon>
        <taxon>Arionoidea</taxon>
        <taxon>Arionidae</taxon>
        <taxon>Arion</taxon>
    </lineage>
</organism>
<proteinExistence type="predicted"/>
<protein>
    <submittedName>
        <fullName evidence="1">Uncharacterized protein</fullName>
    </submittedName>
</protein>
<dbReference type="AlphaFoldDB" id="A0A0B6XXZ8"/>
<reference evidence="1" key="1">
    <citation type="submission" date="2014-12" db="EMBL/GenBank/DDBJ databases">
        <title>Insight into the proteome of Arion vulgaris.</title>
        <authorList>
            <person name="Aradska J."/>
            <person name="Bulat T."/>
            <person name="Smidak R."/>
            <person name="Sarate P."/>
            <person name="Gangsoo J."/>
            <person name="Sialana F."/>
            <person name="Bilban M."/>
            <person name="Lubec G."/>
        </authorList>
    </citation>
    <scope>NUCLEOTIDE SEQUENCE</scope>
    <source>
        <tissue evidence="1">Skin</tissue>
    </source>
</reference>
<evidence type="ECO:0000313" key="1">
    <source>
        <dbReference type="EMBL" id="CEK48794.1"/>
    </source>
</evidence>
<name>A0A0B6XXZ8_9EUPU</name>
<dbReference type="EMBL" id="HACG01001929">
    <property type="protein sequence ID" value="CEK48794.1"/>
    <property type="molecule type" value="Transcribed_RNA"/>
</dbReference>
<accession>A0A0B6XXZ8</accession>